<dbReference type="HOGENOM" id="CLU_020844_2_0_0"/>
<dbReference type="GO" id="GO:0046394">
    <property type="term" value="P:carboxylic acid biosynthetic process"/>
    <property type="evidence" value="ECO:0007669"/>
    <property type="project" value="UniProtKB-ARBA"/>
</dbReference>
<dbReference type="EMBL" id="CM001402">
    <property type="protein sequence ID" value="EHO43337.1"/>
    <property type="molecule type" value="Genomic_DNA"/>
</dbReference>
<evidence type="ECO:0000256" key="4">
    <source>
        <dbReference type="ARBA" id="ARBA00009320"/>
    </source>
</evidence>
<dbReference type="Gene3D" id="3.30.470.10">
    <property type="match status" value="1"/>
</dbReference>
<dbReference type="PANTHER" id="PTHR42743">
    <property type="entry name" value="AMINO-ACID AMINOTRANSFERASE"/>
    <property type="match status" value="1"/>
</dbReference>
<evidence type="ECO:0000256" key="5">
    <source>
        <dbReference type="ARBA" id="ARBA00013053"/>
    </source>
</evidence>
<dbReference type="eggNOG" id="COG0115">
    <property type="taxonomic scope" value="Bacteria"/>
</dbReference>
<dbReference type="SUPFAM" id="SSF56752">
    <property type="entry name" value="D-aminoacid aminotransferase-like PLP-dependent enzymes"/>
    <property type="match status" value="1"/>
</dbReference>
<dbReference type="PANTHER" id="PTHR42743:SF11">
    <property type="entry name" value="AMINODEOXYCHORISMATE LYASE"/>
    <property type="match status" value="1"/>
</dbReference>
<evidence type="ECO:0000313" key="12">
    <source>
        <dbReference type="Proteomes" id="UP000183868"/>
    </source>
</evidence>
<comment type="catalytic activity">
    <reaction evidence="7">
        <text>L-isoleucine + 2-oxoglutarate = (S)-3-methyl-2-oxopentanoate + L-glutamate</text>
        <dbReference type="Rhea" id="RHEA:24801"/>
        <dbReference type="ChEBI" id="CHEBI:16810"/>
        <dbReference type="ChEBI" id="CHEBI:29985"/>
        <dbReference type="ChEBI" id="CHEBI:35146"/>
        <dbReference type="ChEBI" id="CHEBI:58045"/>
        <dbReference type="EC" id="2.6.1.42"/>
    </reaction>
</comment>
<accession>H1XPG6</accession>
<comment type="catalytic activity">
    <reaction evidence="6">
        <text>L-valine + 2-oxoglutarate = 3-methyl-2-oxobutanoate + L-glutamate</text>
        <dbReference type="Rhea" id="RHEA:24813"/>
        <dbReference type="ChEBI" id="CHEBI:11851"/>
        <dbReference type="ChEBI" id="CHEBI:16810"/>
        <dbReference type="ChEBI" id="CHEBI:29985"/>
        <dbReference type="ChEBI" id="CHEBI:57762"/>
        <dbReference type="EC" id="2.6.1.42"/>
    </reaction>
</comment>
<evidence type="ECO:0000256" key="1">
    <source>
        <dbReference type="ARBA" id="ARBA00004824"/>
    </source>
</evidence>
<dbReference type="EMBL" id="CP018099">
    <property type="protein sequence ID" value="APF19448.1"/>
    <property type="molecule type" value="Genomic_DNA"/>
</dbReference>
<comment type="catalytic activity">
    <reaction evidence="8">
        <text>L-leucine + 2-oxoglutarate = 4-methyl-2-oxopentanoate + L-glutamate</text>
        <dbReference type="Rhea" id="RHEA:18321"/>
        <dbReference type="ChEBI" id="CHEBI:16810"/>
        <dbReference type="ChEBI" id="CHEBI:17865"/>
        <dbReference type="ChEBI" id="CHEBI:29985"/>
        <dbReference type="ChEBI" id="CHEBI:57427"/>
        <dbReference type="EC" id="2.6.1.42"/>
    </reaction>
</comment>
<dbReference type="InterPro" id="IPR036038">
    <property type="entry name" value="Aminotransferase-like"/>
</dbReference>
<comment type="pathway">
    <text evidence="2">Amino-acid biosynthesis; L-valine biosynthesis; L-valine from pyruvate: step 4/4.</text>
</comment>
<evidence type="ECO:0000313" key="9">
    <source>
        <dbReference type="EMBL" id="APF19448.1"/>
    </source>
</evidence>
<keyword evidence="10" id="KW-0032">Aminotransferase</keyword>
<organism evidence="10 11">
    <name type="scientific">Caldithrix abyssi DSM 13497</name>
    <dbReference type="NCBI Taxonomy" id="880073"/>
    <lineage>
        <taxon>Bacteria</taxon>
        <taxon>Pseudomonadati</taxon>
        <taxon>Calditrichota</taxon>
        <taxon>Calditrichia</taxon>
        <taxon>Calditrichales</taxon>
        <taxon>Calditrichaceae</taxon>
        <taxon>Caldithrix</taxon>
    </lineage>
</organism>
<dbReference type="InParanoid" id="H1XPG6"/>
<dbReference type="Gene3D" id="3.20.10.10">
    <property type="entry name" value="D-amino Acid Aminotransferase, subunit A, domain 2"/>
    <property type="match status" value="1"/>
</dbReference>
<keyword evidence="10" id="KW-0808">Transferase</keyword>
<dbReference type="Pfam" id="PF01063">
    <property type="entry name" value="Aminotran_4"/>
    <property type="match status" value="1"/>
</dbReference>
<evidence type="ECO:0000256" key="2">
    <source>
        <dbReference type="ARBA" id="ARBA00004931"/>
    </source>
</evidence>
<dbReference type="InterPro" id="IPR043131">
    <property type="entry name" value="BCAT-like_N"/>
</dbReference>
<comment type="similarity">
    <text evidence="4">Belongs to the class-IV pyridoxal-phosphate-dependent aminotransferase family.</text>
</comment>
<evidence type="ECO:0000256" key="8">
    <source>
        <dbReference type="ARBA" id="ARBA00049229"/>
    </source>
</evidence>
<dbReference type="Proteomes" id="UP000183868">
    <property type="component" value="Chromosome"/>
</dbReference>
<gene>
    <name evidence="9" type="ORF">Cabys_2700</name>
    <name evidence="10" type="ORF">Calab_3740</name>
</gene>
<evidence type="ECO:0000313" key="11">
    <source>
        <dbReference type="Proteomes" id="UP000004671"/>
    </source>
</evidence>
<evidence type="ECO:0000313" key="10">
    <source>
        <dbReference type="EMBL" id="EHO43337.1"/>
    </source>
</evidence>
<dbReference type="Proteomes" id="UP000004671">
    <property type="component" value="Chromosome"/>
</dbReference>
<evidence type="ECO:0000256" key="6">
    <source>
        <dbReference type="ARBA" id="ARBA00048212"/>
    </source>
</evidence>
<keyword evidence="9" id="KW-0456">Lyase</keyword>
<comment type="pathway">
    <text evidence="1">Amino-acid biosynthesis; L-isoleucine biosynthesis; L-isoleucine from 2-oxobutanoate: step 4/4.</text>
</comment>
<sequence precursor="true">MLIFENNSWQQEPLRFSLLSLLSSGQALFETIYYEQGVLYFWEEHLARLQNSLNDFQARVNWPDLKTIILTRLQNESAYRQARVKLICLLPLDRRNVKINAQHFLILVEAISPSQKEPAPLALKIFPTPYNEQAPLLQHKTINYGYHFYFRGLAQQQGFDDVLYVNKQGLLMETSIANIFGVKDGRLFTPPAEVGILPGTVRSVLVKELKAREALIHIDQLPQYDFFFVSSSVRELRFVRQIDGQKFAQRYLSQFKTLVANWEAIKRKYRQRFLSG</sequence>
<dbReference type="GO" id="GO:0016829">
    <property type="term" value="F:lyase activity"/>
    <property type="evidence" value="ECO:0007669"/>
    <property type="project" value="UniProtKB-KW"/>
</dbReference>
<dbReference type="RefSeq" id="WP_006930931.1">
    <property type="nucleotide sequence ID" value="NZ_CM001402.1"/>
</dbReference>
<proteinExistence type="inferred from homology"/>
<dbReference type="PaxDb" id="880073-Calab_3740"/>
<dbReference type="InterPro" id="IPR043132">
    <property type="entry name" value="BCAT-like_C"/>
</dbReference>
<reference evidence="9 12" key="2">
    <citation type="submission" date="2016-11" db="EMBL/GenBank/DDBJ databases">
        <title>Genomic analysis of Caldithrix abyssi and proposal of a novel bacterial phylum Caldithrichaeota.</title>
        <authorList>
            <person name="Kublanov I."/>
            <person name="Sigalova O."/>
            <person name="Gavrilov S."/>
            <person name="Lebedinsky A."/>
            <person name="Ivanova N."/>
            <person name="Daum C."/>
            <person name="Reddy T."/>
            <person name="Klenk H.P."/>
            <person name="Goker M."/>
            <person name="Reva O."/>
            <person name="Miroshnichenko M."/>
            <person name="Kyprides N."/>
            <person name="Woyke T."/>
            <person name="Gelfand M."/>
        </authorList>
    </citation>
    <scope>NUCLEOTIDE SEQUENCE [LARGE SCALE GENOMIC DNA]</scope>
    <source>
        <strain evidence="9 12">LF13</strain>
    </source>
</reference>
<dbReference type="STRING" id="880073.Cabys_2700"/>
<dbReference type="AlphaFoldDB" id="H1XPG6"/>
<name>H1XPG6_CALAY</name>
<protein>
    <recommendedName>
        <fullName evidence="5">branched-chain-amino-acid transaminase</fullName>
        <ecNumber evidence="5">2.6.1.42</ecNumber>
    </recommendedName>
</protein>
<evidence type="ECO:0000256" key="3">
    <source>
        <dbReference type="ARBA" id="ARBA00005072"/>
    </source>
</evidence>
<reference evidence="10 11" key="1">
    <citation type="submission" date="2011-09" db="EMBL/GenBank/DDBJ databases">
        <title>The permanent draft genome of Caldithrix abyssi DSM 13497.</title>
        <authorList>
            <consortium name="US DOE Joint Genome Institute (JGI-PGF)"/>
            <person name="Lucas S."/>
            <person name="Han J."/>
            <person name="Lapidus A."/>
            <person name="Bruce D."/>
            <person name="Goodwin L."/>
            <person name="Pitluck S."/>
            <person name="Peters L."/>
            <person name="Kyrpides N."/>
            <person name="Mavromatis K."/>
            <person name="Ivanova N."/>
            <person name="Mikhailova N."/>
            <person name="Chertkov O."/>
            <person name="Detter J.C."/>
            <person name="Tapia R."/>
            <person name="Han C."/>
            <person name="Land M."/>
            <person name="Hauser L."/>
            <person name="Markowitz V."/>
            <person name="Cheng J.-F."/>
            <person name="Hugenholtz P."/>
            <person name="Woyke T."/>
            <person name="Wu D."/>
            <person name="Spring S."/>
            <person name="Brambilla E."/>
            <person name="Klenk H.-P."/>
            <person name="Eisen J.A."/>
        </authorList>
    </citation>
    <scope>NUCLEOTIDE SEQUENCE [LARGE SCALE GENOMIC DNA]</scope>
    <source>
        <strain evidence="10 11">DSM 13497</strain>
    </source>
</reference>
<dbReference type="KEGG" id="caby:Cabys_2700"/>
<dbReference type="OrthoDB" id="9805628at2"/>
<dbReference type="GO" id="GO:0004084">
    <property type="term" value="F:branched-chain-amino-acid transaminase activity"/>
    <property type="evidence" value="ECO:0007669"/>
    <property type="project" value="UniProtKB-EC"/>
</dbReference>
<keyword evidence="11" id="KW-1185">Reference proteome</keyword>
<comment type="pathway">
    <text evidence="3">Amino-acid biosynthesis; L-leucine biosynthesis; L-leucine from 3-methyl-2-oxobutanoate: step 4/4.</text>
</comment>
<evidence type="ECO:0000256" key="7">
    <source>
        <dbReference type="ARBA" id="ARBA00048798"/>
    </source>
</evidence>
<dbReference type="InterPro" id="IPR001544">
    <property type="entry name" value="Aminotrans_IV"/>
</dbReference>
<dbReference type="EC" id="2.6.1.42" evidence="5"/>
<dbReference type="InterPro" id="IPR050571">
    <property type="entry name" value="Class-IV_PLP-Dep_Aminotrnsfr"/>
</dbReference>